<proteinExistence type="predicted"/>
<gene>
    <name evidence="2" type="ORF">JCM31185_00710</name>
</gene>
<feature type="transmembrane region" description="Helical" evidence="1">
    <location>
        <begin position="187"/>
        <end position="220"/>
    </location>
</feature>
<feature type="transmembrane region" description="Helical" evidence="1">
    <location>
        <begin position="232"/>
        <end position="248"/>
    </location>
</feature>
<feature type="transmembrane region" description="Helical" evidence="1">
    <location>
        <begin position="77"/>
        <end position="95"/>
    </location>
</feature>
<name>A0ABQ5JPW0_9LACO</name>
<keyword evidence="1" id="KW-1133">Transmembrane helix</keyword>
<keyword evidence="3" id="KW-1185">Reference proteome</keyword>
<reference evidence="2 3" key="1">
    <citation type="submission" date="2022-03" db="EMBL/GenBank/DDBJ databases">
        <title>Draft genome sequence of Furfurilactobacillus curtus JCM 31185.</title>
        <authorList>
            <person name="Suzuki S."/>
            <person name="Endo A."/>
            <person name="Kajikawa A."/>
        </authorList>
    </citation>
    <scope>NUCLEOTIDE SEQUENCE [LARGE SCALE GENOMIC DNA]</scope>
    <source>
        <strain evidence="2 3">JCM 31185</strain>
    </source>
</reference>
<evidence type="ECO:0000313" key="2">
    <source>
        <dbReference type="EMBL" id="GKT04782.1"/>
    </source>
</evidence>
<evidence type="ECO:0000256" key="1">
    <source>
        <dbReference type="SAM" id="Phobius"/>
    </source>
</evidence>
<feature type="transmembrane region" description="Helical" evidence="1">
    <location>
        <begin position="20"/>
        <end position="39"/>
    </location>
</feature>
<comment type="caution">
    <text evidence="2">The sequence shown here is derived from an EMBL/GenBank/DDBJ whole genome shotgun (WGS) entry which is preliminary data.</text>
</comment>
<sequence>MSEHTRADRHLVAPLTKIPWALVGIFMLAQNIIWWSYPIHYGRITGATFQLNQLLLLAFSLTMSLTSFLMFQANFRSLWAHVPILIGLLLAWSGIIRGNFEILIMLLMLAGFWLVVEQRWLNLQNVWGLIIYGVLTTFPLSAAIFFFQNRYLSPTFLLNLLPLLGCQLFFTAPIFESASSRQSRTALLTGGLLILIILALRRSLLGVLAIGMVILTYFFMINFTNLKSQYRASAYLLFELIAYLLLVFA</sequence>
<accession>A0ABQ5JPW0</accession>
<evidence type="ECO:0000313" key="3">
    <source>
        <dbReference type="Proteomes" id="UP001628078"/>
    </source>
</evidence>
<feature type="transmembrane region" description="Helical" evidence="1">
    <location>
        <begin position="102"/>
        <end position="120"/>
    </location>
</feature>
<feature type="transmembrane region" description="Helical" evidence="1">
    <location>
        <begin position="126"/>
        <end position="147"/>
    </location>
</feature>
<protein>
    <submittedName>
        <fullName evidence="2">Uncharacterized protein</fullName>
    </submittedName>
</protein>
<organism evidence="2 3">
    <name type="scientific">Furfurilactobacillus curtus</name>
    <dbReference type="NCBI Taxonomy" id="1746200"/>
    <lineage>
        <taxon>Bacteria</taxon>
        <taxon>Bacillati</taxon>
        <taxon>Bacillota</taxon>
        <taxon>Bacilli</taxon>
        <taxon>Lactobacillales</taxon>
        <taxon>Lactobacillaceae</taxon>
        <taxon>Furfurilactobacillus</taxon>
    </lineage>
</organism>
<keyword evidence="1" id="KW-0812">Transmembrane</keyword>
<dbReference type="RefSeq" id="WP_407881987.1">
    <property type="nucleotide sequence ID" value="NZ_BQXO01000001.1"/>
</dbReference>
<dbReference type="Proteomes" id="UP001628078">
    <property type="component" value="Unassembled WGS sequence"/>
</dbReference>
<feature type="transmembrane region" description="Helical" evidence="1">
    <location>
        <begin position="156"/>
        <end position="175"/>
    </location>
</feature>
<dbReference type="EMBL" id="BQXO01000001">
    <property type="protein sequence ID" value="GKT04782.1"/>
    <property type="molecule type" value="Genomic_DNA"/>
</dbReference>
<keyword evidence="1" id="KW-0472">Membrane</keyword>
<feature type="transmembrane region" description="Helical" evidence="1">
    <location>
        <begin position="51"/>
        <end position="71"/>
    </location>
</feature>